<proteinExistence type="predicted"/>
<keyword evidence="1" id="KW-1133">Transmembrane helix</keyword>
<dbReference type="Proteomes" id="UP000018208">
    <property type="component" value="Unassembled WGS sequence"/>
</dbReference>
<dbReference type="AlphaFoldDB" id="V6LNW3"/>
<sequence>MTRAQPAVPPTSRNIIELPYTNEIKQLTANYASQEYNAFINSCNIPDCKSLLKSRKSVVFPCRNDFYAMQITFIRPVHIQYLNFFSSQPFASNLRQVRMSAEGVEVGNIALNSRGGMFKVDHPDAVKSIRFEFSVFENKFHMCQIGNIGVYGNNILKMLEQNFDETLFMRQFQHAPVSGADHGDFGLEFQQEKALSRNLFVRINQDLLDLTKEANELKIQLGQAMFLISVLGIAIVVLAAGVVLRAFFCHRTVGLDDVQMRARSGTLDGLRGEMLQCLQNTSFTDDPAEACKRIASCMDLQRMGKPVTPTQ</sequence>
<evidence type="ECO:0000256" key="1">
    <source>
        <dbReference type="SAM" id="Phobius"/>
    </source>
</evidence>
<name>V6LNW3_9EUKA</name>
<evidence type="ECO:0000313" key="4">
    <source>
        <dbReference type="Proteomes" id="UP000018208"/>
    </source>
</evidence>
<dbReference type="VEuPathDB" id="GiardiaDB:SS50377_28212"/>
<keyword evidence="1" id="KW-0812">Transmembrane</keyword>
<protein>
    <submittedName>
        <fullName evidence="2">Uncharacterized protein</fullName>
    </submittedName>
</protein>
<organism evidence="2">
    <name type="scientific">Spironucleus salmonicida</name>
    <dbReference type="NCBI Taxonomy" id="348837"/>
    <lineage>
        <taxon>Eukaryota</taxon>
        <taxon>Metamonada</taxon>
        <taxon>Diplomonadida</taxon>
        <taxon>Hexamitidae</taxon>
        <taxon>Hexamitinae</taxon>
        <taxon>Spironucleus</taxon>
    </lineage>
</organism>
<evidence type="ECO:0000313" key="3">
    <source>
        <dbReference type="EMBL" id="KAH0570237.1"/>
    </source>
</evidence>
<keyword evidence="1" id="KW-0472">Membrane</keyword>
<gene>
    <name evidence="2" type="ORF">SS50377_13605</name>
    <name evidence="3" type="ORF">SS50377_28212</name>
</gene>
<reference evidence="3" key="2">
    <citation type="submission" date="2020-12" db="EMBL/GenBank/DDBJ databases">
        <title>New Spironucleus salmonicida genome in near-complete chromosomes.</title>
        <authorList>
            <person name="Xu F."/>
            <person name="Kurt Z."/>
            <person name="Jimenez-Gonzalez A."/>
            <person name="Astvaldsson A."/>
            <person name="Andersson J.O."/>
            <person name="Svard S.G."/>
        </authorList>
    </citation>
    <scope>NUCLEOTIDE SEQUENCE</scope>
    <source>
        <strain evidence="3">ATCC 50377</strain>
    </source>
</reference>
<evidence type="ECO:0000313" key="2">
    <source>
        <dbReference type="EMBL" id="EST46362.1"/>
    </source>
</evidence>
<dbReference type="EMBL" id="KI546076">
    <property type="protein sequence ID" value="EST46362.1"/>
    <property type="molecule type" value="Genomic_DNA"/>
</dbReference>
<dbReference type="EMBL" id="AUWU02000008">
    <property type="protein sequence ID" value="KAH0570237.1"/>
    <property type="molecule type" value="Genomic_DNA"/>
</dbReference>
<reference evidence="2 3" key="1">
    <citation type="journal article" date="2014" name="PLoS Genet.">
        <title>The Genome of Spironucleus salmonicida Highlights a Fish Pathogen Adapted to Fluctuating Environments.</title>
        <authorList>
            <person name="Xu F."/>
            <person name="Jerlstrom-Hultqvist J."/>
            <person name="Einarsson E."/>
            <person name="Astvaldsson A."/>
            <person name="Svard S.G."/>
            <person name="Andersson J.O."/>
        </authorList>
    </citation>
    <scope>NUCLEOTIDE SEQUENCE</scope>
    <source>
        <strain evidence="3">ATCC 50377</strain>
    </source>
</reference>
<feature type="transmembrane region" description="Helical" evidence="1">
    <location>
        <begin position="224"/>
        <end position="248"/>
    </location>
</feature>
<accession>V6LNW3</accession>
<keyword evidence="4" id="KW-1185">Reference proteome</keyword>